<keyword evidence="1" id="KW-1133">Transmembrane helix</keyword>
<protein>
    <submittedName>
        <fullName evidence="3">TadE family protein</fullName>
    </submittedName>
</protein>
<evidence type="ECO:0000259" key="2">
    <source>
        <dbReference type="Pfam" id="PF07811"/>
    </source>
</evidence>
<keyword evidence="1" id="KW-0812">Transmembrane</keyword>
<comment type="caution">
    <text evidence="3">The sequence shown here is derived from an EMBL/GenBank/DDBJ whole genome shotgun (WGS) entry which is preliminary data.</text>
</comment>
<dbReference type="RefSeq" id="WP_380563584.1">
    <property type="nucleotide sequence ID" value="NZ_JBEUKS010000002.1"/>
</dbReference>
<keyword evidence="4" id="KW-1185">Reference proteome</keyword>
<evidence type="ECO:0000256" key="1">
    <source>
        <dbReference type="SAM" id="Phobius"/>
    </source>
</evidence>
<keyword evidence="1" id="KW-0472">Membrane</keyword>
<sequence length="139" mass="14339">MTVPRLHPALGGSSSDRGASAVELAMITPLLMLVLLGFVQFALAEYAHHIAQAAAVRALATAREQDSSAAAGRASGQDALAQLAGGVLEQPTVTVTRETQVATVQVSGQVTSLIPGLHLRVTAHDTGPVEKYEPVPPGR</sequence>
<accession>A0ABV6XIB1</accession>
<organism evidence="3 4">
    <name type="scientific">Streptacidiphilus jeojiensis</name>
    <dbReference type="NCBI Taxonomy" id="3229225"/>
    <lineage>
        <taxon>Bacteria</taxon>
        <taxon>Bacillati</taxon>
        <taxon>Actinomycetota</taxon>
        <taxon>Actinomycetes</taxon>
        <taxon>Kitasatosporales</taxon>
        <taxon>Streptomycetaceae</taxon>
        <taxon>Streptacidiphilus</taxon>
    </lineage>
</organism>
<proteinExistence type="predicted"/>
<name>A0ABV6XIB1_9ACTN</name>
<dbReference type="EMBL" id="JBEUKS010000002">
    <property type="protein sequence ID" value="MFC1437991.1"/>
    <property type="molecule type" value="Genomic_DNA"/>
</dbReference>
<evidence type="ECO:0000313" key="3">
    <source>
        <dbReference type="EMBL" id="MFC1437991.1"/>
    </source>
</evidence>
<feature type="transmembrane region" description="Helical" evidence="1">
    <location>
        <begin position="20"/>
        <end position="43"/>
    </location>
</feature>
<dbReference type="Pfam" id="PF07811">
    <property type="entry name" value="TadE"/>
    <property type="match status" value="1"/>
</dbReference>
<dbReference type="InterPro" id="IPR012495">
    <property type="entry name" value="TadE-like_dom"/>
</dbReference>
<feature type="domain" description="TadE-like" evidence="2">
    <location>
        <begin position="18"/>
        <end position="55"/>
    </location>
</feature>
<evidence type="ECO:0000313" key="4">
    <source>
        <dbReference type="Proteomes" id="UP001592581"/>
    </source>
</evidence>
<dbReference type="Proteomes" id="UP001592581">
    <property type="component" value="Unassembled WGS sequence"/>
</dbReference>
<reference evidence="3 4" key="1">
    <citation type="submission" date="2024-06" db="EMBL/GenBank/DDBJ databases">
        <authorList>
            <person name="Lee S.D."/>
        </authorList>
    </citation>
    <scope>NUCLEOTIDE SEQUENCE [LARGE SCALE GENOMIC DNA]</scope>
    <source>
        <strain evidence="3 4">N1-10</strain>
    </source>
</reference>
<gene>
    <name evidence="3" type="ORF">ABUW04_06940</name>
</gene>